<feature type="transmembrane region" description="Helical" evidence="1">
    <location>
        <begin position="146"/>
        <end position="163"/>
    </location>
</feature>
<feature type="transmembrane region" description="Helical" evidence="1">
    <location>
        <begin position="110"/>
        <end position="134"/>
    </location>
</feature>
<dbReference type="Proteomes" id="UP000291106">
    <property type="component" value="Chromosome"/>
</dbReference>
<organism evidence="2 3">
    <name type="scientific">Shewanella maritima</name>
    <dbReference type="NCBI Taxonomy" id="2520507"/>
    <lineage>
        <taxon>Bacteria</taxon>
        <taxon>Pseudomonadati</taxon>
        <taxon>Pseudomonadota</taxon>
        <taxon>Gammaproteobacteria</taxon>
        <taxon>Alteromonadales</taxon>
        <taxon>Shewanellaceae</taxon>
        <taxon>Shewanella</taxon>
    </lineage>
</organism>
<dbReference type="OrthoDB" id="9787788at2"/>
<keyword evidence="3" id="KW-1185">Reference proteome</keyword>
<keyword evidence="1" id="KW-1133">Transmembrane helix</keyword>
<protein>
    <recommendedName>
        <fullName evidence="4">Peptidase</fullName>
    </recommendedName>
</protein>
<name>A0A411PMY9_9GAMM</name>
<dbReference type="AlphaFoldDB" id="A0A411PMY9"/>
<dbReference type="InterPro" id="IPR032307">
    <property type="entry name" value="PepSY_TM-like_2"/>
</dbReference>
<keyword evidence="1" id="KW-0472">Membrane</keyword>
<evidence type="ECO:0000313" key="3">
    <source>
        <dbReference type="Proteomes" id="UP000291106"/>
    </source>
</evidence>
<dbReference type="EMBL" id="CP036200">
    <property type="protein sequence ID" value="QBF84851.1"/>
    <property type="molecule type" value="Genomic_DNA"/>
</dbReference>
<dbReference type="Pfam" id="PF16357">
    <property type="entry name" value="PepSY_TM_like_2"/>
    <property type="match status" value="1"/>
</dbReference>
<dbReference type="PANTHER" id="PTHR40115">
    <property type="entry name" value="INNER MEMBRANE PROTEIN WITH PEPSY TM HELIX"/>
    <property type="match status" value="1"/>
</dbReference>
<gene>
    <name evidence="2" type="ORF">EXU30_08625</name>
</gene>
<evidence type="ECO:0000256" key="1">
    <source>
        <dbReference type="SAM" id="Phobius"/>
    </source>
</evidence>
<accession>A0A411PMY9</accession>
<evidence type="ECO:0000313" key="2">
    <source>
        <dbReference type="EMBL" id="QBF84851.1"/>
    </source>
</evidence>
<sequence>MTVLFAVSGITLNHLADWNSNYIVEREQRTVSVTVDQSDEQINQQLLSAFAIKQPVKASYWESVNQYKLFFDNGGALTADLKAQTAVYENIRSRPILKQFNSLHLNEVKAGWIIFSDLYAGLLLFLAISGLFMVKGKYSPWHSKRGWLLLLGTVIPCVYVFIAS</sequence>
<evidence type="ECO:0008006" key="4">
    <source>
        <dbReference type="Google" id="ProtNLM"/>
    </source>
</evidence>
<dbReference type="PANTHER" id="PTHR40115:SF1">
    <property type="entry name" value="INNER MEMBRANE PROTEIN WITH PEPSY TM HELIX"/>
    <property type="match status" value="1"/>
</dbReference>
<reference evidence="2 3" key="1">
    <citation type="submission" date="2019-02" db="EMBL/GenBank/DDBJ databases">
        <title>Shewanella sp. D4-2 isolated from Dokdo Island.</title>
        <authorList>
            <person name="Baek K."/>
        </authorList>
    </citation>
    <scope>NUCLEOTIDE SEQUENCE [LARGE SCALE GENOMIC DNA]</scope>
    <source>
        <strain evidence="2 3">D4-2</strain>
    </source>
</reference>
<keyword evidence="1" id="KW-0812">Transmembrane</keyword>
<dbReference type="KEGG" id="smai:EXU30_08625"/>
<proteinExistence type="predicted"/>